<evidence type="ECO:0000259" key="4">
    <source>
        <dbReference type="Pfam" id="PF13638"/>
    </source>
</evidence>
<dbReference type="InterPro" id="IPR011990">
    <property type="entry name" value="TPR-like_helical_dom_sf"/>
</dbReference>
<dbReference type="InterPro" id="IPR002716">
    <property type="entry name" value="PIN_dom"/>
</dbReference>
<evidence type="ECO:0000313" key="5">
    <source>
        <dbReference type="EMBL" id="KAH6592133.1"/>
    </source>
</evidence>
<dbReference type="SUPFAM" id="SSF88723">
    <property type="entry name" value="PIN domain-like"/>
    <property type="match status" value="1"/>
</dbReference>
<feature type="compositionally biased region" description="Polar residues" evidence="2">
    <location>
        <begin position="43"/>
        <end position="52"/>
    </location>
</feature>
<proteinExistence type="predicted"/>
<dbReference type="PANTHER" id="PTHR15696">
    <property type="entry name" value="SMG-7 SUPPRESSOR WITH MORPHOLOGICAL EFFECT ON GENITALIA PROTEIN 7"/>
    <property type="match status" value="1"/>
</dbReference>
<feature type="region of interest" description="Disordered" evidence="2">
    <location>
        <begin position="1"/>
        <end position="87"/>
    </location>
</feature>
<comment type="caution">
    <text evidence="5">The sequence shown here is derived from an EMBL/GenBank/DDBJ whole genome shotgun (WGS) entry which is preliminary data.</text>
</comment>
<evidence type="ECO:0000313" key="6">
    <source>
        <dbReference type="Proteomes" id="UP001648503"/>
    </source>
</evidence>
<evidence type="ECO:0000256" key="1">
    <source>
        <dbReference type="SAM" id="Coils"/>
    </source>
</evidence>
<evidence type="ECO:0000259" key="3">
    <source>
        <dbReference type="Pfam" id="PF10373"/>
    </source>
</evidence>
<evidence type="ECO:0008006" key="7">
    <source>
        <dbReference type="Google" id="ProtNLM"/>
    </source>
</evidence>
<feature type="domain" description="PIN" evidence="4">
    <location>
        <begin position="657"/>
        <end position="839"/>
    </location>
</feature>
<dbReference type="Gene3D" id="1.25.40.10">
    <property type="entry name" value="Tetratricopeptide repeat domain"/>
    <property type="match status" value="1"/>
</dbReference>
<dbReference type="InterPro" id="IPR018834">
    <property type="entry name" value="DNA/RNA-bd_Est1-type"/>
</dbReference>
<evidence type="ECO:0000256" key="2">
    <source>
        <dbReference type="SAM" id="MobiDB-lite"/>
    </source>
</evidence>
<dbReference type="EMBL" id="JAFCIX010000390">
    <property type="protein sequence ID" value="KAH6592133.1"/>
    <property type="molecule type" value="Genomic_DNA"/>
</dbReference>
<keyword evidence="6" id="KW-1185">Reference proteome</keyword>
<feature type="domain" description="DNA/RNA-binding" evidence="3">
    <location>
        <begin position="243"/>
        <end position="503"/>
    </location>
</feature>
<feature type="coiled-coil region" evidence="1">
    <location>
        <begin position="622"/>
        <end position="649"/>
    </location>
</feature>
<dbReference type="InterPro" id="IPR045153">
    <property type="entry name" value="Est1/Ebs1-like"/>
</dbReference>
<dbReference type="Pfam" id="PF13638">
    <property type="entry name" value="PIN_4"/>
    <property type="match status" value="1"/>
</dbReference>
<dbReference type="Proteomes" id="UP001648503">
    <property type="component" value="Unassembled WGS sequence"/>
</dbReference>
<protein>
    <recommendedName>
        <fullName evidence="7">PIN domain-containing protein</fullName>
    </recommendedName>
</protein>
<dbReference type="PANTHER" id="PTHR15696:SF0">
    <property type="entry name" value="TELOMERASE-BINDING PROTEIN EST1A"/>
    <property type="match status" value="1"/>
</dbReference>
<accession>A0ABQ8F7M6</accession>
<feature type="compositionally biased region" description="Basic residues" evidence="2">
    <location>
        <begin position="17"/>
        <end position="26"/>
    </location>
</feature>
<keyword evidence="1" id="KW-0175">Coiled coil</keyword>
<sequence>MQPPMSHDQHTGSGRRSSQRPHRRSSATKPMTDSNRRGEFTIMSRTDVQSVTEPPPVQRTVLLRQQTLPSQPSPSSPPSPLTNAAPSLKPETHAQTLYLEICEFERQTKRLIPDSVSLVDELELRLRLVKKYSSLIKLDVRLNKKYDLDSRLWKMVAYPLVQHLRSKVKESPLDETSRLVWISWISSMQDIYTDLIECSGSASESILHRALNSLGDLKRYRAQLLTKDRAEKIKFLQDSRHTYMLASQAAPENGFYQSQIAGVTAVLGFPIEAIFYYLGSLCSKFPFKDARESLCSIISQARVGSIDNITNCFQSLIEILVTRISVELFRKKLDQFNLHLEDAMNKLNHTKSDTTVGHSLTGKIYFYMGMITMGTMYLIKQQSINHLLRNQLIADSSALLLTLIDHASRMVFIKENLENMLYIMALNESVLFFLSPKDELMIENGFSWKVFVKAFNHIQLNMENFLGADKSAVIVPHEYSLADIIVQFPVPEDAIMAMFSIFNSTHGSSSCGKTFAMLASDGQPNYQDLLLVHYQRFLALQRHLPQPQNLNMPIQVAKHPTRQNTRVGAVHDQEDDKIKVISFEELTNDSLDDTDRWEDQHSSALIESLKDLTNSIPDDIDLQELKAARDNLETRAEKNISERKHVQERLDPTKTVLVLDTNCYLHDYFEAEAILTSRKWRVLIPLAVVTELTGLQSKEGGAGENAALTLDLLTSIFDSPGSAVSDLKNTFVRIITGRGSLLQTMVIRSEEWSLGVDQGGADSRSPANRAESVLTVKSADDLILKVCLNYGKASARTDDTSQCAMPASPLSWSSSTVILVTRDVNMRLKAWTLGIPVVDSVSKIREINPPRNSID</sequence>
<dbReference type="InterPro" id="IPR029060">
    <property type="entry name" value="PIN-like_dom_sf"/>
</dbReference>
<dbReference type="Pfam" id="PF10373">
    <property type="entry name" value="EST1_DNA_bind"/>
    <property type="match status" value="1"/>
</dbReference>
<organism evidence="5 6">
    <name type="scientific">Batrachochytrium salamandrivorans</name>
    <dbReference type="NCBI Taxonomy" id="1357716"/>
    <lineage>
        <taxon>Eukaryota</taxon>
        <taxon>Fungi</taxon>
        <taxon>Fungi incertae sedis</taxon>
        <taxon>Chytridiomycota</taxon>
        <taxon>Chytridiomycota incertae sedis</taxon>
        <taxon>Chytridiomycetes</taxon>
        <taxon>Rhizophydiales</taxon>
        <taxon>Rhizophydiales incertae sedis</taxon>
        <taxon>Batrachochytrium</taxon>
    </lineage>
</organism>
<dbReference type="Gene3D" id="3.40.50.1010">
    <property type="entry name" value="5'-nuclease"/>
    <property type="match status" value="1"/>
</dbReference>
<name>A0ABQ8F7M6_9FUNG</name>
<feature type="compositionally biased region" description="Pro residues" evidence="2">
    <location>
        <begin position="71"/>
        <end position="80"/>
    </location>
</feature>
<dbReference type="SUPFAM" id="SSF48452">
    <property type="entry name" value="TPR-like"/>
    <property type="match status" value="1"/>
</dbReference>
<reference evidence="5 6" key="1">
    <citation type="submission" date="2021-02" db="EMBL/GenBank/DDBJ databases">
        <title>Variation within the Batrachochytrium salamandrivorans European outbreak.</title>
        <authorList>
            <person name="Kelly M."/>
            <person name="Pasmans F."/>
            <person name="Shea T.P."/>
            <person name="Munoz J.F."/>
            <person name="Carranza S."/>
            <person name="Cuomo C.A."/>
            <person name="Martel A."/>
        </authorList>
    </citation>
    <scope>NUCLEOTIDE SEQUENCE [LARGE SCALE GENOMIC DNA]</scope>
    <source>
        <strain evidence="5 6">AMFP18/2</strain>
    </source>
</reference>
<gene>
    <name evidence="5" type="ORF">BASA50_008278</name>
</gene>